<dbReference type="PANTHER" id="PTHR33223">
    <property type="entry name" value="CCHC-TYPE DOMAIN-CONTAINING PROTEIN"/>
    <property type="match status" value="1"/>
</dbReference>
<dbReference type="AlphaFoldDB" id="A0AAW1NGY9"/>
<name>A0AAW1NGY9_SAPOF</name>
<organism evidence="2 3">
    <name type="scientific">Saponaria officinalis</name>
    <name type="common">Common soapwort</name>
    <name type="synonym">Lychnis saponaria</name>
    <dbReference type="NCBI Taxonomy" id="3572"/>
    <lineage>
        <taxon>Eukaryota</taxon>
        <taxon>Viridiplantae</taxon>
        <taxon>Streptophyta</taxon>
        <taxon>Embryophyta</taxon>
        <taxon>Tracheophyta</taxon>
        <taxon>Spermatophyta</taxon>
        <taxon>Magnoliopsida</taxon>
        <taxon>eudicotyledons</taxon>
        <taxon>Gunneridae</taxon>
        <taxon>Pentapetalae</taxon>
        <taxon>Caryophyllales</taxon>
        <taxon>Caryophyllaceae</taxon>
        <taxon>Caryophylleae</taxon>
        <taxon>Saponaria</taxon>
    </lineage>
</organism>
<protein>
    <recommendedName>
        <fullName evidence="1">Retrotransposon gag domain-containing protein</fullName>
    </recommendedName>
</protein>
<dbReference type="InterPro" id="IPR005162">
    <property type="entry name" value="Retrotrans_gag_dom"/>
</dbReference>
<accession>A0AAW1NGY9</accession>
<evidence type="ECO:0000313" key="2">
    <source>
        <dbReference type="EMBL" id="KAK9756095.1"/>
    </source>
</evidence>
<comment type="caution">
    <text evidence="2">The sequence shown here is derived from an EMBL/GenBank/DDBJ whole genome shotgun (WGS) entry which is preliminary data.</text>
</comment>
<feature type="domain" description="Retrotransposon gag" evidence="1">
    <location>
        <begin position="149"/>
        <end position="242"/>
    </location>
</feature>
<proteinExistence type="predicted"/>
<dbReference type="Proteomes" id="UP001443914">
    <property type="component" value="Unassembled WGS sequence"/>
</dbReference>
<dbReference type="PANTHER" id="PTHR33223:SF11">
    <property type="entry name" value="ELEMENT PROTEIN, PUTATIVE-RELATED"/>
    <property type="match status" value="1"/>
</dbReference>
<sequence length="455" mass="51939">MPRSRRSELIPYNPEPERILRDRRNYYEEIRQAEDLSTLDAIYEDFIAENMSYEENNQISVSPPVTIKMLKLSSHSEPTTASIPKVLTLPITKNRAIEIRPAFINMVERSQFGGGTLEDPSKHLSTFADYYSTLPPVAGVSADKIKELLFPFSLRDSAREWITDLDRDAAEITDWNTLALAFLKKYFSPQKTNALRSQISNFLQAGTEDLNEAWRRFKKLCRSVPHHGIPTWLLCNTFYNGLFDDHRVILDSAANDRFQNNIDDDKAWNLIEEMATHTAEYGNPMGNSRLSGGDSSAVAAQLDALHAKFDKLETSKSAVHQVHAMVQQSLGCERYGERHGAPDCSAPVERTYALQSYHQGNSYSNFYNERTMEHLNFSYRSNNNFNQNKNQNFNKSPNFQRRVPSNPSPTASEARLENMKKSLMTQFQKSDQAKDVSIKMLETQVAQLTANQKTR</sequence>
<dbReference type="EMBL" id="JBDFQZ010000001">
    <property type="protein sequence ID" value="KAK9756095.1"/>
    <property type="molecule type" value="Genomic_DNA"/>
</dbReference>
<dbReference type="Pfam" id="PF03732">
    <property type="entry name" value="Retrotrans_gag"/>
    <property type="match status" value="1"/>
</dbReference>
<keyword evidence="3" id="KW-1185">Reference proteome</keyword>
<reference evidence="2" key="1">
    <citation type="submission" date="2024-03" db="EMBL/GenBank/DDBJ databases">
        <title>WGS assembly of Saponaria officinalis var. Norfolk2.</title>
        <authorList>
            <person name="Jenkins J."/>
            <person name="Shu S."/>
            <person name="Grimwood J."/>
            <person name="Barry K."/>
            <person name="Goodstein D."/>
            <person name="Schmutz J."/>
            <person name="Leebens-Mack J."/>
            <person name="Osbourn A."/>
        </authorList>
    </citation>
    <scope>NUCLEOTIDE SEQUENCE [LARGE SCALE GENOMIC DNA]</scope>
    <source>
        <strain evidence="2">JIC</strain>
    </source>
</reference>
<gene>
    <name evidence="2" type="ORF">RND81_01G072900</name>
</gene>
<evidence type="ECO:0000313" key="3">
    <source>
        <dbReference type="Proteomes" id="UP001443914"/>
    </source>
</evidence>
<evidence type="ECO:0000259" key="1">
    <source>
        <dbReference type="Pfam" id="PF03732"/>
    </source>
</evidence>